<evidence type="ECO:0000313" key="2">
    <source>
        <dbReference type="Proteomes" id="UP000269505"/>
    </source>
</evidence>
<dbReference type="Proteomes" id="UP000269505">
    <property type="component" value="Unassembled WGS sequence"/>
</dbReference>
<dbReference type="EMBL" id="RCVN01000001">
    <property type="protein sequence ID" value="RMI86498.1"/>
    <property type="molecule type" value="Genomic_DNA"/>
</dbReference>
<accession>A0AAQ0MIE4</accession>
<evidence type="ECO:0000313" key="1">
    <source>
        <dbReference type="EMBL" id="RMI86498.1"/>
    </source>
</evidence>
<proteinExistence type="predicted"/>
<dbReference type="AlphaFoldDB" id="A0AAQ0MIE4"/>
<gene>
    <name evidence="1" type="ORF">D9V42_01505</name>
</gene>
<protein>
    <submittedName>
        <fullName evidence="1">Uncharacterized protein</fullName>
    </submittedName>
</protein>
<organism evidence="1 2">
    <name type="scientific">Staphylococcus pseudoxylosus</name>
    <dbReference type="NCBI Taxonomy" id="2282419"/>
    <lineage>
        <taxon>Bacteria</taxon>
        <taxon>Bacillati</taxon>
        <taxon>Bacillota</taxon>
        <taxon>Bacilli</taxon>
        <taxon>Bacillales</taxon>
        <taxon>Staphylococcaceae</taxon>
        <taxon>Staphylococcus</taxon>
    </lineage>
</organism>
<dbReference type="RefSeq" id="WP_122062659.1">
    <property type="nucleotide sequence ID" value="NZ_JAHCSS010000012.1"/>
</dbReference>
<reference evidence="1 2" key="1">
    <citation type="submission" date="2018-10" db="EMBL/GenBank/DDBJ databases">
        <title>Staphylococcus pseudoxylosus sp. nov., isolated from bovine mastitis.</title>
        <authorList>
            <person name="Macfadyen A.C."/>
            <person name="Leroy S."/>
            <person name="Harrison E.M."/>
            <person name="Parkhill J."/>
            <person name="Holmes M.A."/>
            <person name="Paterson G.K."/>
        </authorList>
    </citation>
    <scope>NUCLEOTIDE SEQUENCE [LARGE SCALE GENOMIC DNA]</scope>
    <source>
        <strain evidence="1 2">S04009</strain>
    </source>
</reference>
<keyword evidence="2" id="KW-1185">Reference proteome</keyword>
<name>A0AAQ0MIE4_9STAP</name>
<sequence length="191" mass="22079">MKIRDLNLDDYVIVYDIGKSEYSDGMTVVGRVDEIIFNEDDKNEAGIDSLGNLYEITDDNHFYLWSNYIESKMESLSDSRELNGFTVDEKLLEEAKEKGIDELRRNMLQSNDVQQRKRSCGVNGNKRPDMIRPGEPIISLNTNDRTQFIEQVVEGFDAVPAYNIGKAIEHIFEHDSEQAKKSLERAYENWD</sequence>
<comment type="caution">
    <text evidence="1">The sequence shown here is derived from an EMBL/GenBank/DDBJ whole genome shotgun (WGS) entry which is preliminary data.</text>
</comment>